<evidence type="ECO:0000259" key="2">
    <source>
        <dbReference type="PROSITE" id="PS51236"/>
    </source>
</evidence>
<feature type="compositionally biased region" description="Low complexity" evidence="1">
    <location>
        <begin position="50"/>
        <end position="77"/>
    </location>
</feature>
<gene>
    <name evidence="3" type="ORF">POL25_08440</name>
</gene>
<dbReference type="PANTHER" id="PTHR10199">
    <property type="entry name" value="THROMBOSPONDIN"/>
    <property type="match status" value="1"/>
</dbReference>
<feature type="region of interest" description="Disordered" evidence="1">
    <location>
        <begin position="46"/>
        <end position="164"/>
    </location>
</feature>
<feature type="compositionally biased region" description="Acidic residues" evidence="1">
    <location>
        <begin position="182"/>
        <end position="192"/>
    </location>
</feature>
<keyword evidence="4" id="KW-1185">Reference proteome</keyword>
<feature type="domain" description="TSP C-terminal" evidence="2">
    <location>
        <begin position="559"/>
        <end position="781"/>
    </location>
</feature>
<sequence>MFRIDVRTSLVGGLGLLALEGCGNVCGDDGLVWNQADNPACQQVTASVGDTETTESTTNDPTDTAPTTTTTDTPTSTMGSGEMWCKDADGDGFGDPTMCQPDMFPGSVPNADDCADDNADAFPGSAELDSMTACMEDADGDGWGDSDPPEGVEPGTDCADDNANAYPGAAEIESMTACMEDADEDGWGDDMPPEGVTPGTDCNDDNSTIFPGAAKDLPPDQCTQDSDGDGSGDSMPDDPDVPPGNDCADDDPFTFPGAAPNDSAEACMTDADGDDWGDDMPTVPEAVPGTDCADDNPHAFPGSAENDSANACMEDEDGDGWGDDMPPEGVTPGTDCNDTDAATGPGVAENEVDPNVCQTDGDGDGWADPDPDDDDAVPGTDCDDNDPFTFPGAAPNDDPTACMTDADEDDWGDMMPGSGVTPGTDCTDRDPLVHENCARCEPNQVKCVDKDLHTCNGEGSAESVVTCDNGCDDAGLKCWDPLSVEAGDSICVDLGMPAQLSAVAMGGDGDYDYSWSPAATLNDPAIANPAATPLGPTTYTIDVNDGEGNTASDSVTVYLKNQTLQLDPDICDTYDFPGAGEDADPATNWSWNDNTQTLCQTVNGKSAALFCGWDLDNATITGTFQVTDDVNDDDWIGFMWGLQNTDHYYLFSWKRIGQNFANCGGQLPAGMQVKVIDVADPMVAPQTCADRLQPADTVNSKLLVPVGEFTTTGWAEATEYTFELTHKAGGEMTIIVRLKANNNVVAMKTFMDTTYASGKFGMYTKSQVNACFSNFVASCVP</sequence>
<comment type="caution">
    <text evidence="3">The sequence shown here is derived from an EMBL/GenBank/DDBJ whole genome shotgun (WGS) entry which is preliminary data.</text>
</comment>
<accession>A0ABT5DTP7</accession>
<feature type="compositionally biased region" description="Acidic residues" evidence="1">
    <location>
        <begin position="361"/>
        <end position="386"/>
    </location>
</feature>
<dbReference type="InterPro" id="IPR008859">
    <property type="entry name" value="Thrombospondin_C"/>
</dbReference>
<dbReference type="RefSeq" id="WP_272085404.1">
    <property type="nucleotide sequence ID" value="NZ_JAQNDL010000001.1"/>
</dbReference>
<protein>
    <recommendedName>
        <fullName evidence="2">TSP C-terminal domain-containing protein</fullName>
    </recommendedName>
</protein>
<dbReference type="Gene3D" id="2.60.120.200">
    <property type="match status" value="1"/>
</dbReference>
<feature type="compositionally biased region" description="Acidic residues" evidence="1">
    <location>
        <begin position="313"/>
        <end position="326"/>
    </location>
</feature>
<dbReference type="SUPFAM" id="SSF49899">
    <property type="entry name" value="Concanavalin A-like lectins/glucanases"/>
    <property type="match status" value="1"/>
</dbReference>
<evidence type="ECO:0000313" key="3">
    <source>
        <dbReference type="EMBL" id="MDC0716916.1"/>
    </source>
</evidence>
<reference evidence="3 4" key="1">
    <citation type="submission" date="2022-11" db="EMBL/GenBank/DDBJ databases">
        <title>Minimal conservation of predation-associated metabolite biosynthetic gene clusters underscores biosynthetic potential of Myxococcota including descriptions for ten novel species: Archangium lansinium sp. nov., Myxococcus landrumus sp. nov., Nannocystis bai.</title>
        <authorList>
            <person name="Ahearne A."/>
            <person name="Stevens C."/>
            <person name="Dowd S."/>
        </authorList>
    </citation>
    <scope>NUCLEOTIDE SEQUENCE [LARGE SCALE GENOMIC DNA]</scope>
    <source>
        <strain evidence="3 4">BB15-2</strain>
    </source>
</reference>
<dbReference type="PROSITE" id="PS51236">
    <property type="entry name" value="TSP_CTER"/>
    <property type="match status" value="1"/>
</dbReference>
<dbReference type="Proteomes" id="UP001221686">
    <property type="component" value="Unassembled WGS sequence"/>
</dbReference>
<proteinExistence type="predicted"/>
<dbReference type="Pfam" id="PF05735">
    <property type="entry name" value="TSP_C"/>
    <property type="match status" value="1"/>
</dbReference>
<dbReference type="EMBL" id="JAQNDL010000001">
    <property type="protein sequence ID" value="MDC0716916.1"/>
    <property type="molecule type" value="Genomic_DNA"/>
</dbReference>
<feature type="region of interest" description="Disordered" evidence="1">
    <location>
        <begin position="182"/>
        <end position="401"/>
    </location>
</feature>
<evidence type="ECO:0000256" key="1">
    <source>
        <dbReference type="SAM" id="MobiDB-lite"/>
    </source>
</evidence>
<evidence type="ECO:0000313" key="4">
    <source>
        <dbReference type="Proteomes" id="UP001221686"/>
    </source>
</evidence>
<feature type="compositionally biased region" description="Acidic residues" evidence="1">
    <location>
        <begin position="136"/>
        <end position="150"/>
    </location>
</feature>
<feature type="compositionally biased region" description="Acidic residues" evidence="1">
    <location>
        <begin position="226"/>
        <end position="240"/>
    </location>
</feature>
<organism evidence="3 4">
    <name type="scientific">Nannocystis bainbridge</name>
    <dbReference type="NCBI Taxonomy" id="2995303"/>
    <lineage>
        <taxon>Bacteria</taxon>
        <taxon>Pseudomonadati</taxon>
        <taxon>Myxococcota</taxon>
        <taxon>Polyangia</taxon>
        <taxon>Nannocystales</taxon>
        <taxon>Nannocystaceae</taxon>
        <taxon>Nannocystis</taxon>
    </lineage>
</organism>
<dbReference type="InterPro" id="IPR013320">
    <property type="entry name" value="ConA-like_dom_sf"/>
</dbReference>
<name>A0ABT5DTP7_9BACT</name>